<gene>
    <name evidence="1" type="ORF">E3U43_013112</name>
</gene>
<protein>
    <submittedName>
        <fullName evidence="1">Uncharacterized protein</fullName>
    </submittedName>
</protein>
<reference evidence="1" key="1">
    <citation type="submission" date="2018-11" db="EMBL/GenBank/DDBJ databases">
        <title>The sequence and de novo assembly of Larimichthys crocea genome using PacBio and Hi-C technologies.</title>
        <authorList>
            <person name="Xu P."/>
            <person name="Chen B."/>
            <person name="Zhou Z."/>
            <person name="Ke Q."/>
            <person name="Wu Y."/>
            <person name="Bai H."/>
            <person name="Pu F."/>
        </authorList>
    </citation>
    <scope>NUCLEOTIDE SEQUENCE</scope>
    <source>
        <tissue evidence="1">Muscle</tissue>
    </source>
</reference>
<keyword evidence="2" id="KW-1185">Reference proteome</keyword>
<organism evidence="1 2">
    <name type="scientific">Larimichthys crocea</name>
    <name type="common">Large yellow croaker</name>
    <name type="synonym">Pseudosciaena crocea</name>
    <dbReference type="NCBI Taxonomy" id="215358"/>
    <lineage>
        <taxon>Eukaryota</taxon>
        <taxon>Metazoa</taxon>
        <taxon>Chordata</taxon>
        <taxon>Craniata</taxon>
        <taxon>Vertebrata</taxon>
        <taxon>Euteleostomi</taxon>
        <taxon>Actinopterygii</taxon>
        <taxon>Neopterygii</taxon>
        <taxon>Teleostei</taxon>
        <taxon>Neoteleostei</taxon>
        <taxon>Acanthomorphata</taxon>
        <taxon>Eupercaria</taxon>
        <taxon>Sciaenidae</taxon>
        <taxon>Larimichthys</taxon>
    </lineage>
</organism>
<sequence length="289" mass="32330">MMMVSDDCLVECNIDDDSDEDEGGEEQMNTPPPPPEFASKVPTLAPRPPTPVPRPLTPPPKTPTPSTASTTPTPTCPVNRDPHGINQHLKVEVSDVLAEPATPHSIDKVWLYSVVGFERARIWTYRCLSLLLAVPFAFLCGVFLAILACLHVWWKHFKHVTHIWSNPNQSCHSRCATEPPAVTEAFAPIKRLPVLVARDHQKPYVTNTQCSLCDKRNDEIIEVCGALHTAEQHLPSMPAVLVFVHCQCFHRSLLFVSRSLLQSDRHFTVEQGLASAQRQRGCMNVRHME</sequence>
<comment type="caution">
    <text evidence="1">The sequence shown here is derived from an EMBL/GenBank/DDBJ whole genome shotgun (WGS) entry which is preliminary data.</text>
</comment>
<accession>A0ACD3R9J0</accession>
<evidence type="ECO:0000313" key="2">
    <source>
        <dbReference type="Proteomes" id="UP000793456"/>
    </source>
</evidence>
<dbReference type="Proteomes" id="UP000793456">
    <property type="component" value="Chromosome VIII"/>
</dbReference>
<proteinExistence type="predicted"/>
<name>A0ACD3R9J0_LARCR</name>
<dbReference type="EMBL" id="CM011681">
    <property type="protein sequence ID" value="TMS15819.1"/>
    <property type="molecule type" value="Genomic_DNA"/>
</dbReference>
<evidence type="ECO:0000313" key="1">
    <source>
        <dbReference type="EMBL" id="TMS15819.1"/>
    </source>
</evidence>